<protein>
    <recommendedName>
        <fullName evidence="10">Permease</fullName>
    </recommendedName>
</protein>
<feature type="transmembrane region" description="Helical" evidence="7">
    <location>
        <begin position="273"/>
        <end position="291"/>
    </location>
</feature>
<evidence type="ECO:0000256" key="4">
    <source>
        <dbReference type="ARBA" id="ARBA00022692"/>
    </source>
</evidence>
<evidence type="ECO:0008006" key="10">
    <source>
        <dbReference type="Google" id="ProtNLM"/>
    </source>
</evidence>
<feature type="transmembrane region" description="Helical" evidence="7">
    <location>
        <begin position="366"/>
        <end position="387"/>
    </location>
</feature>
<evidence type="ECO:0000313" key="9">
    <source>
        <dbReference type="Proteomes" id="UP000186469"/>
    </source>
</evidence>
<evidence type="ECO:0000256" key="1">
    <source>
        <dbReference type="ARBA" id="ARBA00004651"/>
    </source>
</evidence>
<evidence type="ECO:0000256" key="7">
    <source>
        <dbReference type="SAM" id="Phobius"/>
    </source>
</evidence>
<evidence type="ECO:0000313" key="8">
    <source>
        <dbReference type="EMBL" id="SHN52193.1"/>
    </source>
</evidence>
<feature type="transmembrane region" description="Helical" evidence="7">
    <location>
        <begin position="168"/>
        <end position="194"/>
    </location>
</feature>
<evidence type="ECO:0000256" key="5">
    <source>
        <dbReference type="ARBA" id="ARBA00022989"/>
    </source>
</evidence>
<dbReference type="Proteomes" id="UP000186469">
    <property type="component" value="Unassembled WGS sequence"/>
</dbReference>
<accession>A0A1M7S113</accession>
<dbReference type="InterPro" id="IPR005524">
    <property type="entry name" value="DUF318"/>
</dbReference>
<dbReference type="RefSeq" id="WP_084650545.1">
    <property type="nucleotide sequence ID" value="NZ_FRDI01000002.1"/>
</dbReference>
<comment type="similarity">
    <text evidence="2">Belongs to the UPF0718 family.</text>
</comment>
<proteinExistence type="inferred from homology"/>
<dbReference type="AlphaFoldDB" id="A0A1M7S113"/>
<reference evidence="8 9" key="1">
    <citation type="submission" date="2016-12" db="EMBL/GenBank/DDBJ databases">
        <authorList>
            <person name="Song W.-J."/>
            <person name="Kurnit D.M."/>
        </authorList>
    </citation>
    <scope>NUCLEOTIDE SEQUENCE [LARGE SCALE GENOMIC DNA]</scope>
    <source>
        <strain evidence="8 9">DSM 11393</strain>
    </source>
</reference>
<keyword evidence="4 7" id="KW-0812">Transmembrane</keyword>
<dbReference type="PANTHER" id="PTHR42775:SF1">
    <property type="entry name" value="PERMEASE RV2963-RELATED"/>
    <property type="match status" value="1"/>
</dbReference>
<dbReference type="GO" id="GO:0005886">
    <property type="term" value="C:plasma membrane"/>
    <property type="evidence" value="ECO:0007669"/>
    <property type="project" value="UniProtKB-SubCell"/>
</dbReference>
<evidence type="ECO:0000256" key="6">
    <source>
        <dbReference type="ARBA" id="ARBA00023136"/>
    </source>
</evidence>
<keyword evidence="5 7" id="KW-1133">Transmembrane helix</keyword>
<keyword evidence="9" id="KW-1185">Reference proteome</keyword>
<comment type="subcellular location">
    <subcellularLocation>
        <location evidence="1">Cell membrane</location>
        <topology evidence="1">Multi-pass membrane protein</topology>
    </subcellularLocation>
</comment>
<sequence>MSETDKKEPDCCTSNNNKQDTQKESEVSSCHCACNTKNNTSTKKPFNTKKYFLTLLVLAVIWYAIYSNILQFANWLTLSVFKLVPDTHAAQSLEFFIYDTIKILLLIVAMVYVLAWVRVSLNVERVRDYLSGKSRVVGYFLGAMFGAVTPFCSCSSIPLFIGFTTARIPIGITMSFLITSPLVNEVAVVILWGLLGWKFTLVYVTIGMTVGIIGGFFMDAIKAERWLQPFLRDHINSTDTASHNGTNSPVKKISIAERHLFAYSETRDIFKRVWRWVIIGVGVGAILHGYVPESLIAETIGQKQWWSVPLSVMVGIPLYTNVHGMIPVMESMLLKGVPIGTTLALSMSTIAVSLPEIIMLKQVMRWKLLAIFIGMMLVIFSIVGWLFNAIDFIIL</sequence>
<gene>
    <name evidence="8" type="ORF">SAMN02745728_00434</name>
</gene>
<feature type="transmembrane region" description="Helical" evidence="7">
    <location>
        <begin position="303"/>
        <end position="320"/>
    </location>
</feature>
<dbReference type="OrthoDB" id="9777774at2"/>
<feature type="transmembrane region" description="Helical" evidence="7">
    <location>
        <begin position="332"/>
        <end position="354"/>
    </location>
</feature>
<feature type="transmembrane region" description="Helical" evidence="7">
    <location>
        <begin position="51"/>
        <end position="75"/>
    </location>
</feature>
<evidence type="ECO:0000256" key="2">
    <source>
        <dbReference type="ARBA" id="ARBA00006386"/>
    </source>
</evidence>
<name>A0A1M7S113_9BACT</name>
<organism evidence="8 9">
    <name type="scientific">Desulfovibrio litoralis DSM 11393</name>
    <dbReference type="NCBI Taxonomy" id="1121455"/>
    <lineage>
        <taxon>Bacteria</taxon>
        <taxon>Pseudomonadati</taxon>
        <taxon>Thermodesulfobacteriota</taxon>
        <taxon>Desulfovibrionia</taxon>
        <taxon>Desulfovibrionales</taxon>
        <taxon>Desulfovibrionaceae</taxon>
        <taxon>Desulfovibrio</taxon>
    </lineage>
</organism>
<keyword evidence="3" id="KW-1003">Cell membrane</keyword>
<dbReference type="STRING" id="1121455.SAMN02745728_00434"/>
<dbReference type="EMBL" id="FRDI01000002">
    <property type="protein sequence ID" value="SHN52193.1"/>
    <property type="molecule type" value="Genomic_DNA"/>
</dbReference>
<dbReference type="PANTHER" id="PTHR42775">
    <property type="entry name" value="PERMEASE RV2963-RELATED"/>
    <property type="match status" value="1"/>
</dbReference>
<evidence type="ECO:0000256" key="3">
    <source>
        <dbReference type="ARBA" id="ARBA00022475"/>
    </source>
</evidence>
<feature type="transmembrane region" description="Helical" evidence="7">
    <location>
        <begin position="201"/>
        <end position="221"/>
    </location>
</feature>
<feature type="transmembrane region" description="Helical" evidence="7">
    <location>
        <begin position="95"/>
        <end position="115"/>
    </location>
</feature>
<keyword evidence="6 7" id="KW-0472">Membrane</keyword>
<dbReference type="InterPro" id="IPR053166">
    <property type="entry name" value="UPF0718_permease"/>
</dbReference>
<feature type="transmembrane region" description="Helical" evidence="7">
    <location>
        <begin position="136"/>
        <end position="162"/>
    </location>
</feature>
<dbReference type="Pfam" id="PF03773">
    <property type="entry name" value="ArsP_1"/>
    <property type="match status" value="1"/>
</dbReference>